<evidence type="ECO:0000259" key="4">
    <source>
        <dbReference type="PROSITE" id="PS50089"/>
    </source>
</evidence>
<keyword evidence="1" id="KW-0479">Metal-binding</keyword>
<dbReference type="InterPro" id="IPR017907">
    <property type="entry name" value="Znf_RING_CS"/>
</dbReference>
<keyword evidence="2" id="KW-0863">Zinc-finger</keyword>
<dbReference type="InterPro" id="IPR001841">
    <property type="entry name" value="Znf_RING"/>
</dbReference>
<dbReference type="GO" id="GO:0008270">
    <property type="term" value="F:zinc ion binding"/>
    <property type="evidence" value="ECO:0007669"/>
    <property type="project" value="UniProtKB-KW"/>
</dbReference>
<dbReference type="AlphaFoldDB" id="A0A6C0K4G0"/>
<protein>
    <recommendedName>
        <fullName evidence="4">RING-type domain-containing protein</fullName>
    </recommendedName>
</protein>
<dbReference type="PROSITE" id="PS50089">
    <property type="entry name" value="ZF_RING_2"/>
    <property type="match status" value="1"/>
</dbReference>
<evidence type="ECO:0000256" key="3">
    <source>
        <dbReference type="ARBA" id="ARBA00022833"/>
    </source>
</evidence>
<dbReference type="SUPFAM" id="SSF57850">
    <property type="entry name" value="RING/U-box"/>
    <property type="match status" value="1"/>
</dbReference>
<dbReference type="Gene3D" id="3.30.40.10">
    <property type="entry name" value="Zinc/RING finger domain, C3HC4 (zinc finger)"/>
    <property type="match status" value="1"/>
</dbReference>
<organism evidence="5">
    <name type="scientific">viral metagenome</name>
    <dbReference type="NCBI Taxonomy" id="1070528"/>
    <lineage>
        <taxon>unclassified sequences</taxon>
        <taxon>metagenomes</taxon>
        <taxon>organismal metagenomes</taxon>
    </lineage>
</organism>
<evidence type="ECO:0000256" key="2">
    <source>
        <dbReference type="ARBA" id="ARBA00022771"/>
    </source>
</evidence>
<dbReference type="Pfam" id="PF13920">
    <property type="entry name" value="zf-C3HC4_3"/>
    <property type="match status" value="1"/>
</dbReference>
<dbReference type="EMBL" id="MN740779">
    <property type="protein sequence ID" value="QHU11118.1"/>
    <property type="molecule type" value="Genomic_DNA"/>
</dbReference>
<dbReference type="PROSITE" id="PS00518">
    <property type="entry name" value="ZF_RING_1"/>
    <property type="match status" value="1"/>
</dbReference>
<dbReference type="InterPro" id="IPR013083">
    <property type="entry name" value="Znf_RING/FYVE/PHD"/>
</dbReference>
<sequence length="266" mass="30406">MDQYAPVDESELLDFSFFASDQIHPYTSATHTMLRANTTSDVSLQPLHQIAKKRIRELVYKHTHTLFSFHPDITKADAVFEKFGQPIPVDTSLPLIEESLRKACDASGTLQLLTQQLKHLFQQYKVVGEEVMRLESLLGQKTAVLDKLHERQNIVMNLKNNEALPGLLEAFGLYMTEIFKEANFETTYKELLQAHKQWNFLREILSAQQLMSDKKDPTCSICLSEPVTHCVAPCGHTFCTGCVKRLTMSCYLCRGSVRERVKLFFT</sequence>
<proteinExistence type="predicted"/>
<accession>A0A6C0K4G0</accession>
<name>A0A6C0K4G0_9ZZZZ</name>
<reference evidence="5" key="1">
    <citation type="journal article" date="2020" name="Nature">
        <title>Giant virus diversity and host interactions through global metagenomics.</title>
        <authorList>
            <person name="Schulz F."/>
            <person name="Roux S."/>
            <person name="Paez-Espino D."/>
            <person name="Jungbluth S."/>
            <person name="Walsh D.A."/>
            <person name="Denef V.J."/>
            <person name="McMahon K.D."/>
            <person name="Konstantinidis K.T."/>
            <person name="Eloe-Fadrosh E.A."/>
            <person name="Kyrpides N.C."/>
            <person name="Woyke T."/>
        </authorList>
    </citation>
    <scope>NUCLEOTIDE SEQUENCE</scope>
    <source>
        <strain evidence="5">GVMAG-S-1101165-84</strain>
    </source>
</reference>
<keyword evidence="3" id="KW-0862">Zinc</keyword>
<feature type="domain" description="RING-type" evidence="4">
    <location>
        <begin position="219"/>
        <end position="254"/>
    </location>
</feature>
<evidence type="ECO:0000256" key="1">
    <source>
        <dbReference type="ARBA" id="ARBA00022723"/>
    </source>
</evidence>
<evidence type="ECO:0000313" key="5">
    <source>
        <dbReference type="EMBL" id="QHU11118.1"/>
    </source>
</evidence>